<dbReference type="GO" id="GO:0008168">
    <property type="term" value="F:methyltransferase activity"/>
    <property type="evidence" value="ECO:0007669"/>
    <property type="project" value="UniProtKB-KW"/>
</dbReference>
<dbReference type="InterPro" id="IPR029063">
    <property type="entry name" value="SAM-dependent_MTases_sf"/>
</dbReference>
<proteinExistence type="predicted"/>
<keyword evidence="2 3" id="KW-0808">Transferase</keyword>
<dbReference type="GeneID" id="75185023"/>
<dbReference type="Gene3D" id="3.40.50.150">
    <property type="entry name" value="Vaccinia Virus protein VP39"/>
    <property type="match status" value="1"/>
</dbReference>
<keyword evidence="1 3" id="KW-0489">Methyltransferase</keyword>
<name>A0A6C1BZA8_9ACTN</name>
<gene>
    <name evidence="3" type="ORF">D8771_03355</name>
</gene>
<dbReference type="PANTHER" id="PTHR43861:SF1">
    <property type="entry name" value="TRANS-ACONITATE 2-METHYLTRANSFERASE"/>
    <property type="match status" value="1"/>
</dbReference>
<dbReference type="InterPro" id="IPR041698">
    <property type="entry name" value="Methyltransf_25"/>
</dbReference>
<evidence type="ECO:0000256" key="2">
    <source>
        <dbReference type="ARBA" id="ARBA00022679"/>
    </source>
</evidence>
<dbReference type="EMBL" id="RCIY01000009">
    <property type="protein sequence ID" value="TGG88522.1"/>
    <property type="molecule type" value="Genomic_DNA"/>
</dbReference>
<protein>
    <submittedName>
        <fullName evidence="3">Class I SAM-dependent methyltransferase</fullName>
    </submittedName>
</protein>
<accession>A0A6C1BZA8</accession>
<dbReference type="RefSeq" id="WP_037611836.1">
    <property type="nucleotide sequence ID" value="NZ_CP048875.1"/>
</dbReference>
<comment type="caution">
    <text evidence="3">The sequence shown here is derived from an EMBL/GenBank/DDBJ whole genome shotgun (WGS) entry which is preliminary data.</text>
</comment>
<dbReference type="SUPFAM" id="SSF53335">
    <property type="entry name" value="S-adenosyl-L-methionine-dependent methyltransferases"/>
    <property type="match status" value="1"/>
</dbReference>
<dbReference type="Proteomes" id="UP000298111">
    <property type="component" value="Unassembled WGS sequence"/>
</dbReference>
<evidence type="ECO:0000313" key="4">
    <source>
        <dbReference type="Proteomes" id="UP000298111"/>
    </source>
</evidence>
<sequence length="355" mass="39232">MNAPSPARTSSPAAQLRTLVKVAGDSRIRLLLSLGRRLAMPVYRASFLAGAVGSGLLRLLERQPADAETVARELGVREDTHRLRVWLDVGVRLGELSCRDGRYALRSRYARALARPGNDALAGALQEVAHFHHPVLRDAPAMARDGRAFCLGDQDGDIIARSSLIVRPFVEEAVSRHLERDRPVRLLEVGCGTGHYVRHAARLNPRLTALAVDLQPEVAARAGENMARWGLADRVRTRQGDLRKLDVEERFDLLTLHNNIYYFPEDERTEVLRRARELLAPGGRLLLTTSCQGGSPALAALNLWFEYADFGGPLPHEDRLLDQMREAGFAAVGVSRIVPGEQFRAFTGTRAPDAH</sequence>
<dbReference type="AlphaFoldDB" id="A0A6C1BZA8"/>
<dbReference type="GO" id="GO:0032259">
    <property type="term" value="P:methylation"/>
    <property type="evidence" value="ECO:0007669"/>
    <property type="project" value="UniProtKB-KW"/>
</dbReference>
<evidence type="ECO:0000313" key="3">
    <source>
        <dbReference type="EMBL" id="TGG88522.1"/>
    </source>
</evidence>
<dbReference type="Pfam" id="PF13649">
    <property type="entry name" value="Methyltransf_25"/>
    <property type="match status" value="1"/>
</dbReference>
<evidence type="ECO:0000256" key="1">
    <source>
        <dbReference type="ARBA" id="ARBA00022603"/>
    </source>
</evidence>
<dbReference type="Gene3D" id="1.10.10.10">
    <property type="entry name" value="Winged helix-like DNA-binding domain superfamily/Winged helix DNA-binding domain"/>
    <property type="match status" value="1"/>
</dbReference>
<organism evidence="3 4">
    <name type="scientific">Streptomyces albus</name>
    <dbReference type="NCBI Taxonomy" id="1888"/>
    <lineage>
        <taxon>Bacteria</taxon>
        <taxon>Bacillati</taxon>
        <taxon>Actinomycetota</taxon>
        <taxon>Actinomycetes</taxon>
        <taxon>Kitasatosporales</taxon>
        <taxon>Streptomycetaceae</taxon>
        <taxon>Streptomyces</taxon>
    </lineage>
</organism>
<dbReference type="PANTHER" id="PTHR43861">
    <property type="entry name" value="TRANS-ACONITATE 2-METHYLTRANSFERASE-RELATED"/>
    <property type="match status" value="1"/>
</dbReference>
<dbReference type="GO" id="GO:0017000">
    <property type="term" value="P:antibiotic biosynthetic process"/>
    <property type="evidence" value="ECO:0007669"/>
    <property type="project" value="UniProtKB-ARBA"/>
</dbReference>
<dbReference type="CDD" id="cd02440">
    <property type="entry name" value="AdoMet_MTases"/>
    <property type="match status" value="1"/>
</dbReference>
<reference evidence="3 4" key="1">
    <citation type="submission" date="2018-10" db="EMBL/GenBank/DDBJ databases">
        <title>Isolation of pseudouridimycin from Streptomyces albus DSM 40763.</title>
        <authorList>
            <person name="Rosenqvist P."/>
            <person name="Metsae-Ketelae M."/>
            <person name="Virta P."/>
        </authorList>
    </citation>
    <scope>NUCLEOTIDE SEQUENCE [LARGE SCALE GENOMIC DNA]</scope>
    <source>
        <strain evidence="3 4">DSM 40763</strain>
    </source>
</reference>
<dbReference type="InterPro" id="IPR036388">
    <property type="entry name" value="WH-like_DNA-bd_sf"/>
</dbReference>